<reference evidence="2" key="1">
    <citation type="submission" date="2017-07" db="EMBL/GenBank/DDBJ databases">
        <authorList>
            <person name="Varghese N."/>
            <person name="Submissions S."/>
        </authorList>
    </citation>
    <scope>NUCLEOTIDE SEQUENCE [LARGE SCALE GENOMIC DNA]</scope>
    <source>
        <strain evidence="2">NLAE-zl-C134</strain>
    </source>
</reference>
<sequence>MDNTSSFIIQYVSGTANGSSCEEEAFTIVR</sequence>
<name>A0A316AJN0_9FIRM</name>
<evidence type="ECO:0000313" key="2">
    <source>
        <dbReference type="Proteomes" id="UP000254051"/>
    </source>
</evidence>
<dbReference type="AlphaFoldDB" id="A0A316AJN0"/>
<keyword evidence="2" id="KW-1185">Reference proteome</keyword>
<dbReference type="Proteomes" id="UP000254051">
    <property type="component" value="Unassembled WGS sequence"/>
</dbReference>
<gene>
    <name evidence="1" type="ORF">SAMN05216529_105264</name>
</gene>
<proteinExistence type="predicted"/>
<organism evidence="1 2">
    <name type="scientific">Faecalicatena contorta</name>
    <dbReference type="NCBI Taxonomy" id="39482"/>
    <lineage>
        <taxon>Bacteria</taxon>
        <taxon>Bacillati</taxon>
        <taxon>Bacillota</taxon>
        <taxon>Clostridia</taxon>
        <taxon>Lachnospirales</taxon>
        <taxon>Lachnospiraceae</taxon>
        <taxon>Faecalicatena</taxon>
    </lineage>
</organism>
<dbReference type="EMBL" id="UHJJ01000005">
    <property type="protein sequence ID" value="SUQ14288.1"/>
    <property type="molecule type" value="Genomic_DNA"/>
</dbReference>
<protein>
    <submittedName>
        <fullName evidence="1">Uncharacterized protein</fullName>
    </submittedName>
</protein>
<evidence type="ECO:0000313" key="1">
    <source>
        <dbReference type="EMBL" id="SUQ14288.1"/>
    </source>
</evidence>
<accession>A0A316AJN0</accession>